<feature type="signal peptide" evidence="1">
    <location>
        <begin position="1"/>
        <end position="16"/>
    </location>
</feature>
<feature type="chain" id="PRO_5001701245" evidence="1">
    <location>
        <begin position="17"/>
        <end position="55"/>
    </location>
</feature>
<reference evidence="2 3" key="1">
    <citation type="journal article" date="2014" name="BMC Genomics">
        <title>Genome sequencing of four Aureobasidium pullulans varieties: biotechnological potential, stress tolerance, and description of new species.</title>
        <authorList>
            <person name="Gostin Ar C."/>
            <person name="Ohm R.A."/>
            <person name="Kogej T."/>
            <person name="Sonjak S."/>
            <person name="Turk M."/>
            <person name="Zajc J."/>
            <person name="Zalar P."/>
            <person name="Grube M."/>
            <person name="Sun H."/>
            <person name="Han J."/>
            <person name="Sharma A."/>
            <person name="Chiniquy J."/>
            <person name="Ngan C.Y."/>
            <person name="Lipzen A."/>
            <person name="Barry K."/>
            <person name="Grigoriev I.V."/>
            <person name="Gunde-Cimerman N."/>
        </authorList>
    </citation>
    <scope>NUCLEOTIDE SEQUENCE [LARGE SCALE GENOMIC DNA]</scope>
    <source>
        <strain evidence="2 3">CBS 147.97</strain>
    </source>
</reference>
<name>A0A074W9A9_9PEZI</name>
<accession>A0A074W9A9</accession>
<protein>
    <submittedName>
        <fullName evidence="2">Uncharacterized protein</fullName>
    </submittedName>
</protein>
<dbReference type="OrthoDB" id="5238343at2759"/>
<dbReference type="Proteomes" id="UP000027730">
    <property type="component" value="Unassembled WGS sequence"/>
</dbReference>
<evidence type="ECO:0000313" key="3">
    <source>
        <dbReference type="Proteomes" id="UP000027730"/>
    </source>
</evidence>
<keyword evidence="1" id="KW-0732">Signal</keyword>
<organism evidence="2 3">
    <name type="scientific">Aureobasidium namibiae CBS 147.97</name>
    <dbReference type="NCBI Taxonomy" id="1043004"/>
    <lineage>
        <taxon>Eukaryota</taxon>
        <taxon>Fungi</taxon>
        <taxon>Dikarya</taxon>
        <taxon>Ascomycota</taxon>
        <taxon>Pezizomycotina</taxon>
        <taxon>Dothideomycetes</taxon>
        <taxon>Dothideomycetidae</taxon>
        <taxon>Dothideales</taxon>
        <taxon>Saccotheciaceae</taxon>
        <taxon>Aureobasidium</taxon>
    </lineage>
</organism>
<dbReference type="GeneID" id="25412745"/>
<proteinExistence type="predicted"/>
<evidence type="ECO:0000256" key="1">
    <source>
        <dbReference type="SAM" id="SignalP"/>
    </source>
</evidence>
<dbReference type="HOGENOM" id="CLU_3031970_0_0_1"/>
<keyword evidence="3" id="KW-1185">Reference proteome</keyword>
<dbReference type="EMBL" id="KL584735">
    <property type="protein sequence ID" value="KEQ68189.1"/>
    <property type="molecule type" value="Genomic_DNA"/>
</dbReference>
<evidence type="ECO:0000313" key="2">
    <source>
        <dbReference type="EMBL" id="KEQ68189.1"/>
    </source>
</evidence>
<dbReference type="AlphaFoldDB" id="A0A074W9A9"/>
<dbReference type="RefSeq" id="XP_013422376.1">
    <property type="nucleotide sequence ID" value="XM_013566922.1"/>
</dbReference>
<sequence>MKFFTMILASMPFAFGATIGMPLHERGDSGCIPFEDPDCGINYAVCSCSNDTVNE</sequence>
<gene>
    <name evidence="2" type="ORF">M436DRAFT_58982</name>
</gene>